<dbReference type="PANTHER" id="PTHR43289">
    <property type="entry name" value="MITOGEN-ACTIVATED PROTEIN KINASE KINASE KINASE 20-RELATED"/>
    <property type="match status" value="1"/>
</dbReference>
<evidence type="ECO:0000256" key="3">
    <source>
        <dbReference type="ARBA" id="ARBA00022777"/>
    </source>
</evidence>
<dbReference type="Proteomes" id="UP000015381">
    <property type="component" value="Chromosome I"/>
</dbReference>
<organism evidence="8 9">
    <name type="scientific">Halorhabdus tiamatea SARL4B</name>
    <dbReference type="NCBI Taxonomy" id="1033806"/>
    <lineage>
        <taxon>Archaea</taxon>
        <taxon>Methanobacteriati</taxon>
        <taxon>Methanobacteriota</taxon>
        <taxon>Stenosarchaea group</taxon>
        <taxon>Halobacteria</taxon>
        <taxon>Halobacteriales</taxon>
        <taxon>Haloarculaceae</taxon>
        <taxon>Halorhabdus</taxon>
    </lineage>
</organism>
<dbReference type="EC" id="2.7.11.1" evidence="8"/>
<dbReference type="HOGENOM" id="CLU_044035_0_0_2"/>
<dbReference type="Proteomes" id="UP000003861">
    <property type="component" value="Unassembled WGS sequence"/>
</dbReference>
<dbReference type="SMART" id="SM00220">
    <property type="entry name" value="S_TKc"/>
    <property type="match status" value="1"/>
</dbReference>
<dbReference type="AlphaFoldDB" id="F7PH28"/>
<evidence type="ECO:0000313" key="10">
    <source>
        <dbReference type="Proteomes" id="UP000015381"/>
    </source>
</evidence>
<feature type="compositionally biased region" description="Basic and acidic residues" evidence="5">
    <location>
        <begin position="115"/>
        <end position="127"/>
    </location>
</feature>
<dbReference type="PANTHER" id="PTHR43289:SF6">
    <property type="entry name" value="SERINE_THREONINE-PROTEIN KINASE NEKL-3"/>
    <property type="match status" value="1"/>
</dbReference>
<keyword evidence="2" id="KW-0547">Nucleotide-binding</keyword>
<evidence type="ECO:0000256" key="1">
    <source>
        <dbReference type="ARBA" id="ARBA00022679"/>
    </source>
</evidence>
<evidence type="ECO:0000313" key="9">
    <source>
        <dbReference type="Proteomes" id="UP000003861"/>
    </source>
</evidence>
<feature type="domain" description="Protein kinase" evidence="6">
    <location>
        <begin position="209"/>
        <end position="474"/>
    </location>
</feature>
<dbReference type="GO" id="GO:0004674">
    <property type="term" value="F:protein serine/threonine kinase activity"/>
    <property type="evidence" value="ECO:0007669"/>
    <property type="project" value="UniProtKB-KW"/>
</dbReference>
<protein>
    <submittedName>
        <fullName evidence="8">Serine-threonine protein kinase</fullName>
        <ecNumber evidence="8">2.7.11.1</ecNumber>
    </submittedName>
    <submittedName>
        <fullName evidence="7">Serine/threonine protein kinase</fullName>
    </submittedName>
</protein>
<keyword evidence="3 8" id="KW-0418">Kinase</keyword>
<dbReference type="GeneID" id="23798361"/>
<dbReference type="OrthoDB" id="41005at2157"/>
<evidence type="ECO:0000256" key="4">
    <source>
        <dbReference type="ARBA" id="ARBA00022840"/>
    </source>
</evidence>
<keyword evidence="4" id="KW-0067">ATP-binding</keyword>
<dbReference type="KEGG" id="hti:HTIA_0295"/>
<dbReference type="SUPFAM" id="SSF56112">
    <property type="entry name" value="Protein kinase-like (PK-like)"/>
    <property type="match status" value="1"/>
</dbReference>
<reference evidence="8 9" key="1">
    <citation type="journal article" date="2011" name="J. Bacteriol.">
        <title>Genome sequence of Halorhabdus tiamatea, the first archaeon isolated from a deep-sea anoxic brine lake.</title>
        <authorList>
            <person name="Antunes A."/>
            <person name="Alam I."/>
            <person name="Bajic V.B."/>
            <person name="Stingl U."/>
        </authorList>
    </citation>
    <scope>NUCLEOTIDE SEQUENCE [LARGE SCALE GENOMIC DNA]</scope>
    <source>
        <strain evidence="8 9">SARL4B</strain>
    </source>
</reference>
<dbReference type="Pfam" id="PF00069">
    <property type="entry name" value="Pkinase"/>
    <property type="match status" value="1"/>
</dbReference>
<name>F7PH28_9EURY</name>
<evidence type="ECO:0000313" key="7">
    <source>
        <dbReference type="EMBL" id="CCQ32445.1"/>
    </source>
</evidence>
<accession>F7PH28</accession>
<dbReference type="STRING" id="1033806.HTIA_0295"/>
<dbReference type="PROSITE" id="PS50011">
    <property type="entry name" value="PROTEIN_KINASE_DOM"/>
    <property type="match status" value="1"/>
</dbReference>
<dbReference type="InterPro" id="IPR011009">
    <property type="entry name" value="Kinase-like_dom_sf"/>
</dbReference>
<dbReference type="EMBL" id="AFNT02000028">
    <property type="protein sequence ID" value="ERJ05667.1"/>
    <property type="molecule type" value="Genomic_DNA"/>
</dbReference>
<keyword evidence="1 8" id="KW-0808">Transferase</keyword>
<dbReference type="InterPro" id="IPR000719">
    <property type="entry name" value="Prot_kinase_dom"/>
</dbReference>
<keyword evidence="7" id="KW-0723">Serine/threonine-protein kinase</keyword>
<dbReference type="GO" id="GO:0005524">
    <property type="term" value="F:ATP binding"/>
    <property type="evidence" value="ECO:0007669"/>
    <property type="project" value="UniProtKB-KW"/>
</dbReference>
<gene>
    <name evidence="8" type="primary">pknB</name>
    <name evidence="8" type="ORF">HLRTI_002395</name>
    <name evidence="7" type="ORF">HTIA_0295</name>
</gene>
<reference evidence="8 9" key="2">
    <citation type="journal article" date="2013" name="PLoS ONE">
        <title>INDIGO - INtegrated Data Warehouse of MIcrobial GenOmes with Examples from the Red Sea Extremophiles.</title>
        <authorList>
            <person name="Alam I."/>
            <person name="Antunes A."/>
            <person name="Kamau A.A."/>
            <person name="Ba Alawi W."/>
            <person name="Kalkatawi M."/>
            <person name="Stingl U."/>
            <person name="Bajic V.B."/>
        </authorList>
    </citation>
    <scope>NUCLEOTIDE SEQUENCE [LARGE SCALE GENOMIC DNA]</scope>
    <source>
        <strain evidence="8 9">SARL4B</strain>
    </source>
</reference>
<sequence>MADVDDGRDPFETVQAVMADPAASTDRLPSLLGLLDDDDPTVRLAGAFALCLVAVADPGSITYVRDRLSDRLETGNAEARLTLEYIARRFPDRVEAEFASDSKVSREGTGAPGGERGRDSRVEDVGRVRPPRAGFDPRSVDPNRSVIDPADPQRHDDPAQGPSGGSSPPEGTVPEELKRSETNIAERRQWNRLFERLSEIVAYSRFEELRMLSGQQRGRYADVARVLTVDEGVERALAMRLFYRPSAADSDSLLESLATALDRWQGISDHPGIATVYDWNQAPQPWAATDLLETTVADRVEALAPSRAVSIAIDVADALAYAHTHGVVHGGLDPRNVGLPALGERGDADTATLVNVGLLEVYRYHVSPASCLDPRYAAPEYYDRQFGKIDHATDIYHLGAVLYRLLTGRPPFLGEFEAVREDVLNAAPPQPSLQVDVPDALDNVVSKALAKRSLGRYETINDLRQDLTRVHAELTDHNESRGSDRP</sequence>
<proteinExistence type="predicted"/>
<evidence type="ECO:0000256" key="5">
    <source>
        <dbReference type="SAM" id="MobiDB-lite"/>
    </source>
</evidence>
<evidence type="ECO:0000259" key="6">
    <source>
        <dbReference type="PROSITE" id="PS50011"/>
    </source>
</evidence>
<reference evidence="7 10" key="3">
    <citation type="journal article" date="2014" name="Environ. Microbiol.">
        <title>Halorhabdus tiamatea: proteogenomics and glycosidase activity measurements identify the first cultivated euryarchaeon from a deep-sea anoxic brine lake as potential polysaccharide degrader.</title>
        <authorList>
            <person name="Werner J."/>
            <person name="Ferrer M."/>
            <person name="Michel G."/>
            <person name="Mann A.J."/>
            <person name="Huang S."/>
            <person name="Juarez S."/>
            <person name="Ciordia S."/>
            <person name="Albar J.P."/>
            <person name="Alcaide M."/>
            <person name="La Cono V."/>
            <person name="Yakimov M.M."/>
            <person name="Antunes A."/>
            <person name="Taborda M."/>
            <person name="Da Costa M.S."/>
            <person name="Amann R.I."/>
            <person name="Gloeckner F.O."/>
            <person name="Golyshina O.V."/>
            <person name="Golyshin P.N."/>
            <person name="Teeling H."/>
        </authorList>
    </citation>
    <scope>NUCLEOTIDE SEQUENCE [LARGE SCALE GENOMIC DNA]</scope>
    <source>
        <strain evidence="10">SARL4B</strain>
        <strain evidence="7">Type strain: SARL4B</strain>
    </source>
</reference>
<dbReference type="RefSeq" id="WP_008524660.1">
    <property type="nucleotide sequence ID" value="NC_021921.1"/>
</dbReference>
<evidence type="ECO:0000256" key="2">
    <source>
        <dbReference type="ARBA" id="ARBA00022741"/>
    </source>
</evidence>
<evidence type="ECO:0000313" key="8">
    <source>
        <dbReference type="EMBL" id="ERJ05667.1"/>
    </source>
</evidence>
<dbReference type="EMBL" id="HF571520">
    <property type="protein sequence ID" value="CCQ32445.1"/>
    <property type="molecule type" value="Genomic_DNA"/>
</dbReference>
<dbReference type="Gene3D" id="1.10.510.10">
    <property type="entry name" value="Transferase(Phosphotransferase) domain 1"/>
    <property type="match status" value="1"/>
</dbReference>
<dbReference type="eggNOG" id="arCOG03682">
    <property type="taxonomic scope" value="Archaea"/>
</dbReference>
<keyword evidence="10" id="KW-1185">Reference proteome</keyword>
<feature type="region of interest" description="Disordered" evidence="5">
    <location>
        <begin position="98"/>
        <end position="182"/>
    </location>
</feature>